<evidence type="ECO:0000313" key="8">
    <source>
        <dbReference type="EMBL" id="OWT42834.1"/>
    </source>
</evidence>
<dbReference type="AlphaFoldDB" id="A0A219AR94"/>
<keyword evidence="9" id="KW-1185">Reference proteome</keyword>
<dbReference type="InterPro" id="IPR007219">
    <property type="entry name" value="XnlR_reg_dom"/>
</dbReference>
<evidence type="ECO:0000256" key="2">
    <source>
        <dbReference type="ARBA" id="ARBA00022723"/>
    </source>
</evidence>
<evidence type="ECO:0000259" key="7">
    <source>
        <dbReference type="SMART" id="SM00906"/>
    </source>
</evidence>
<dbReference type="SMART" id="SM00906">
    <property type="entry name" value="Fungal_trans"/>
    <property type="match status" value="1"/>
</dbReference>
<dbReference type="GO" id="GO:0000981">
    <property type="term" value="F:DNA-binding transcription factor activity, RNA polymerase II-specific"/>
    <property type="evidence" value="ECO:0007669"/>
    <property type="project" value="InterPro"/>
</dbReference>
<dbReference type="RefSeq" id="XP_022285306.1">
    <property type="nucleotide sequence ID" value="XM_022429640.1"/>
</dbReference>
<feature type="compositionally biased region" description="Polar residues" evidence="6">
    <location>
        <begin position="776"/>
        <end position="786"/>
    </location>
</feature>
<evidence type="ECO:0000256" key="6">
    <source>
        <dbReference type="SAM" id="MobiDB-lite"/>
    </source>
</evidence>
<dbReference type="Pfam" id="PF04082">
    <property type="entry name" value="Fungal_trans"/>
    <property type="match status" value="1"/>
</dbReference>
<dbReference type="GeneID" id="33936860"/>
<evidence type="ECO:0000256" key="1">
    <source>
        <dbReference type="ARBA" id="ARBA00004123"/>
    </source>
</evidence>
<dbReference type="KEGG" id="pchm:VFPPC_17973"/>
<gene>
    <name evidence="8" type="ORF">VFPPC_17973</name>
</gene>
<dbReference type="InterPro" id="IPR050815">
    <property type="entry name" value="TF_fung"/>
</dbReference>
<dbReference type="CDD" id="cd12148">
    <property type="entry name" value="fungal_TF_MHR"/>
    <property type="match status" value="1"/>
</dbReference>
<protein>
    <submittedName>
        <fullName evidence="8">C6 transcription factor Prf</fullName>
    </submittedName>
</protein>
<comment type="subcellular location">
    <subcellularLocation>
        <location evidence="1">Nucleus</location>
    </subcellularLocation>
</comment>
<dbReference type="OrthoDB" id="5600212at2759"/>
<dbReference type="EMBL" id="LSBJ02000005">
    <property type="protein sequence ID" value="OWT42834.1"/>
    <property type="molecule type" value="Genomic_DNA"/>
</dbReference>
<name>A0A219AR94_METCM</name>
<dbReference type="PANTHER" id="PTHR47338">
    <property type="entry name" value="ZN(II)2CYS6 TRANSCRIPTION FACTOR (EUROFUNG)-RELATED"/>
    <property type="match status" value="1"/>
</dbReference>
<reference evidence="8 9" key="1">
    <citation type="journal article" date="2016" name="PLoS Pathog.">
        <title>Biosynthesis of antibiotic leucinostatins in bio-control fungus Purpureocillium lilacinum and their inhibition on phytophthora revealed by genome mining.</title>
        <authorList>
            <person name="Wang G."/>
            <person name="Liu Z."/>
            <person name="Lin R."/>
            <person name="Li E."/>
            <person name="Mao Z."/>
            <person name="Ling J."/>
            <person name="Yang Y."/>
            <person name="Yin W.B."/>
            <person name="Xie B."/>
        </authorList>
    </citation>
    <scope>NUCLEOTIDE SEQUENCE [LARGE SCALE GENOMIC DNA]</scope>
    <source>
        <strain evidence="8">170</strain>
    </source>
</reference>
<feature type="compositionally biased region" description="Polar residues" evidence="6">
    <location>
        <begin position="25"/>
        <end position="41"/>
    </location>
</feature>
<keyword evidence="4" id="KW-0804">Transcription</keyword>
<dbReference type="GO" id="GO:0006351">
    <property type="term" value="P:DNA-templated transcription"/>
    <property type="evidence" value="ECO:0007669"/>
    <property type="project" value="InterPro"/>
</dbReference>
<dbReference type="GO" id="GO:0003677">
    <property type="term" value="F:DNA binding"/>
    <property type="evidence" value="ECO:0007669"/>
    <property type="project" value="InterPro"/>
</dbReference>
<dbReference type="GO" id="GO:0005634">
    <property type="term" value="C:nucleus"/>
    <property type="evidence" value="ECO:0007669"/>
    <property type="project" value="UniProtKB-SubCell"/>
</dbReference>
<proteinExistence type="predicted"/>
<dbReference type="PANTHER" id="PTHR47338:SF10">
    <property type="entry name" value="TRANSCRIPTION FACTOR DOMAIN-CONTAINING PROTEIN-RELATED"/>
    <property type="match status" value="1"/>
</dbReference>
<dbReference type="GO" id="GO:0008270">
    <property type="term" value="F:zinc ion binding"/>
    <property type="evidence" value="ECO:0007669"/>
    <property type="project" value="InterPro"/>
</dbReference>
<organism evidence="8 9">
    <name type="scientific">Pochonia chlamydosporia 170</name>
    <dbReference type="NCBI Taxonomy" id="1380566"/>
    <lineage>
        <taxon>Eukaryota</taxon>
        <taxon>Fungi</taxon>
        <taxon>Dikarya</taxon>
        <taxon>Ascomycota</taxon>
        <taxon>Pezizomycotina</taxon>
        <taxon>Sordariomycetes</taxon>
        <taxon>Hypocreomycetidae</taxon>
        <taxon>Hypocreales</taxon>
        <taxon>Clavicipitaceae</taxon>
        <taxon>Pochonia</taxon>
    </lineage>
</organism>
<keyword evidence="2" id="KW-0479">Metal-binding</keyword>
<comment type="caution">
    <text evidence="8">The sequence shown here is derived from an EMBL/GenBank/DDBJ whole genome shotgun (WGS) entry which is preliminary data.</text>
</comment>
<evidence type="ECO:0000256" key="5">
    <source>
        <dbReference type="ARBA" id="ARBA00023242"/>
    </source>
</evidence>
<feature type="compositionally biased region" description="Low complexity" evidence="6">
    <location>
        <begin position="1"/>
        <end position="22"/>
    </location>
</feature>
<feature type="region of interest" description="Disordered" evidence="6">
    <location>
        <begin position="648"/>
        <end position="794"/>
    </location>
</feature>
<keyword evidence="5" id="KW-0539">Nucleus</keyword>
<dbReference type="CDD" id="cd14653">
    <property type="entry name" value="ZIP_Gal4p-like"/>
    <property type="match status" value="1"/>
</dbReference>
<accession>A0A219AR94</accession>
<dbReference type="Proteomes" id="UP000078397">
    <property type="component" value="Unassembled WGS sequence"/>
</dbReference>
<feature type="domain" description="Xylanolytic transcriptional activator regulatory" evidence="7">
    <location>
        <begin position="300"/>
        <end position="382"/>
    </location>
</feature>
<dbReference type="STRING" id="1380566.A0A219AR94"/>
<evidence type="ECO:0000313" key="9">
    <source>
        <dbReference type="Proteomes" id="UP000078397"/>
    </source>
</evidence>
<sequence>MAGSSDDNGSNSNGNNGQQGHSPGADNNASMRETAPDNSSVPKPKRLALHARDWVILVPMMNSEGSGPKRGYVKALEERLKQVETLLKTQDPVPATSSPGAKGMNMPMPGAHNPQTGTPNLGVANPSMGMGADRDMENRWQHFNGESPQAGGNMEDFNFNSNMGMPMNNVGGGNFTWEMIGLGLEEPLPPQETIDELHQVYFEKVHPSMPMIHRYRYLAAMNLAPNQRPPVCLRYAMWTLACSITDKYSDLKDLFYQRARKYVEADYVKGYGEHMISVAHCQTHILLAAYEMKMMYFPRAWINTGSAVRLAQMIGLHRLDGTGLDVKQCLPPPKDWTEREERRRTFWMAFCEDRYASIGTGWPMTIDERDIMTKMPATDEAFDMSRPEQTHTLQECTGPPGVGKLSSFGGVVLMACLFGRNLIHLHRPDDDDLDHDLNGPFWKRHRQMDNILLNTSLGLPSHLKLPNGLSSPNVIFTNMSIHTSTICLHQAAIFKADKNKLAASVSSESKVRCITAANEIASIMRTISHMDLSSMNPFISFCLYVAARVFVQYLKSRPDDTQTADSLRFLLSAMNALKRRNPLTESFLVQLDVDFEALAVRIPKLRNAFRGGESPHFGSKVEHAGPLCSDPEGVQGILAYRGECHFMKPQGDDGNPATGPDLVDGQGENAGGRTAASGGGFGGGQTWLATDQTSVPVLTPSSGTMYEKNGSTSGHVSGYGEANGDGHDRPGSPDAGQSNGPTPNSSGAGSEPKSHLAPGNMGSAGQENGFHPSPISPQQNMMNQGAPTDAGSHQGFFGESLTFSMGHNMAGQQNGGFAVPQNWGPEMNGQAPPPNMTPVGEGVLRALMNMGPMDAMDLSSWDSGQDNAMRG</sequence>
<evidence type="ECO:0000256" key="4">
    <source>
        <dbReference type="ARBA" id="ARBA00023163"/>
    </source>
</evidence>
<feature type="compositionally biased region" description="Polar residues" evidence="6">
    <location>
        <begin position="735"/>
        <end position="748"/>
    </location>
</feature>
<evidence type="ECO:0000256" key="3">
    <source>
        <dbReference type="ARBA" id="ARBA00023015"/>
    </source>
</evidence>
<feature type="compositionally biased region" description="Polar residues" evidence="6">
    <location>
        <begin position="687"/>
        <end position="715"/>
    </location>
</feature>
<keyword evidence="3" id="KW-0805">Transcription regulation</keyword>
<feature type="region of interest" description="Disordered" evidence="6">
    <location>
        <begin position="1"/>
        <end position="46"/>
    </location>
</feature>